<proteinExistence type="predicted"/>
<evidence type="ECO:0008006" key="3">
    <source>
        <dbReference type="Google" id="ProtNLM"/>
    </source>
</evidence>
<comment type="caution">
    <text evidence="1">The sequence shown here is derived from an EMBL/GenBank/DDBJ whole genome shotgun (WGS) entry which is preliminary data.</text>
</comment>
<accession>A0ABN8S4Z6</accession>
<protein>
    <recommendedName>
        <fullName evidence="3">Ubiquitin-like protease family profile domain-containing protein</fullName>
    </recommendedName>
</protein>
<dbReference type="EMBL" id="CALNXK010000402">
    <property type="protein sequence ID" value="CAH3184833.1"/>
    <property type="molecule type" value="Genomic_DNA"/>
</dbReference>
<gene>
    <name evidence="1" type="ORF">PLOB_00031707</name>
</gene>
<feature type="non-terminal residue" evidence="1">
    <location>
        <position position="123"/>
    </location>
</feature>
<feature type="non-terminal residue" evidence="1">
    <location>
        <position position="1"/>
    </location>
</feature>
<organism evidence="1 2">
    <name type="scientific">Porites lobata</name>
    <dbReference type="NCBI Taxonomy" id="104759"/>
    <lineage>
        <taxon>Eukaryota</taxon>
        <taxon>Metazoa</taxon>
        <taxon>Cnidaria</taxon>
        <taxon>Anthozoa</taxon>
        <taxon>Hexacorallia</taxon>
        <taxon>Scleractinia</taxon>
        <taxon>Fungiina</taxon>
        <taxon>Poritidae</taxon>
        <taxon>Porites</taxon>
    </lineage>
</organism>
<evidence type="ECO:0000313" key="1">
    <source>
        <dbReference type="EMBL" id="CAH3184833.1"/>
    </source>
</evidence>
<name>A0ABN8S4Z6_9CNID</name>
<sequence>WTTQLEEYCQNFIALIFHTLIKDNIVKIRNQKVQKQKGYNDCALFAIAFATTLCHGEDLTTKRYGQRAMRPHLVYCLESSRMTEFPTTNDTVELVHPVNHCNCPTVEAGGREFIQRPHGGAEI</sequence>
<dbReference type="Proteomes" id="UP001159405">
    <property type="component" value="Unassembled WGS sequence"/>
</dbReference>
<keyword evidence="2" id="KW-1185">Reference proteome</keyword>
<dbReference type="PANTHER" id="PTHR34718">
    <property type="entry name" value="PHD-TYPE DOMAIN-CONTAINING PROTEIN"/>
    <property type="match status" value="1"/>
</dbReference>
<dbReference type="PANTHER" id="PTHR34718:SF2">
    <property type="entry name" value="PHD-TYPE DOMAIN-CONTAINING PROTEIN"/>
    <property type="match status" value="1"/>
</dbReference>
<evidence type="ECO:0000313" key="2">
    <source>
        <dbReference type="Proteomes" id="UP001159405"/>
    </source>
</evidence>
<reference evidence="1 2" key="1">
    <citation type="submission" date="2022-05" db="EMBL/GenBank/DDBJ databases">
        <authorList>
            <consortium name="Genoscope - CEA"/>
            <person name="William W."/>
        </authorList>
    </citation>
    <scope>NUCLEOTIDE SEQUENCE [LARGE SCALE GENOMIC DNA]</scope>
</reference>